<organism evidence="2 3">
    <name type="scientific">Durio zibethinus</name>
    <name type="common">Durian</name>
    <dbReference type="NCBI Taxonomy" id="66656"/>
    <lineage>
        <taxon>Eukaryota</taxon>
        <taxon>Viridiplantae</taxon>
        <taxon>Streptophyta</taxon>
        <taxon>Embryophyta</taxon>
        <taxon>Tracheophyta</taxon>
        <taxon>Spermatophyta</taxon>
        <taxon>Magnoliopsida</taxon>
        <taxon>eudicotyledons</taxon>
        <taxon>Gunneridae</taxon>
        <taxon>Pentapetalae</taxon>
        <taxon>rosids</taxon>
        <taxon>malvids</taxon>
        <taxon>Malvales</taxon>
        <taxon>Malvaceae</taxon>
        <taxon>Helicteroideae</taxon>
        <taxon>Durio</taxon>
    </lineage>
</organism>
<sequence>MCSETGPWVSFSHDLNESQRDTMLLDSSSDFEFNICSSSFEQESSSADELFANGMILPVRLPKKQVAQKCELPVLISLPPQPKLSIAENSKNESMSQIMPVNSDLEEKPRSKSFWGFKRSSSLNCGIKNSLICSLPLLSRSNSTGSVPDPKRSSIKDSNKHSSQKLSFISKTKSSSSSCCSSCNAYQFPHKPHLKKSLGNSYGYGVRINPVLNVPTPYISKGTANLFGLGSFLRNGKDKKGRK</sequence>
<evidence type="ECO:0000256" key="1">
    <source>
        <dbReference type="SAM" id="MobiDB-lite"/>
    </source>
</evidence>
<reference evidence="3" key="1">
    <citation type="submission" date="2025-08" db="UniProtKB">
        <authorList>
            <consortium name="RefSeq"/>
        </authorList>
    </citation>
    <scope>IDENTIFICATION</scope>
    <source>
        <tissue evidence="3">Fruit stalk</tissue>
    </source>
</reference>
<evidence type="ECO:0000313" key="2">
    <source>
        <dbReference type="Proteomes" id="UP000515121"/>
    </source>
</evidence>
<dbReference type="PANTHER" id="PTHR36757">
    <property type="entry name" value="BNAANNG22500D PROTEIN"/>
    <property type="match status" value="1"/>
</dbReference>
<dbReference type="AlphaFoldDB" id="A0A6P5Y5X3"/>
<gene>
    <name evidence="3" type="primary">LOC111288680</name>
</gene>
<proteinExistence type="predicted"/>
<keyword evidence="2" id="KW-1185">Reference proteome</keyword>
<accession>A0A6P5Y5X3</accession>
<dbReference type="OrthoDB" id="1106808at2759"/>
<feature type="compositionally biased region" description="Basic and acidic residues" evidence="1">
    <location>
        <begin position="149"/>
        <end position="160"/>
    </location>
</feature>
<dbReference type="KEGG" id="dzi:111288680"/>
<protein>
    <submittedName>
        <fullName evidence="3">Uncharacterized protein LOC111288680</fullName>
    </submittedName>
</protein>
<feature type="region of interest" description="Disordered" evidence="1">
    <location>
        <begin position="141"/>
        <end position="178"/>
    </location>
</feature>
<dbReference type="RefSeq" id="XP_022735401.1">
    <property type="nucleotide sequence ID" value="XM_022879666.1"/>
</dbReference>
<feature type="compositionally biased region" description="Polar residues" evidence="1">
    <location>
        <begin position="164"/>
        <end position="173"/>
    </location>
</feature>
<name>A0A6P5Y5X3_DURZI</name>
<dbReference type="PANTHER" id="PTHR36757:SF4">
    <property type="entry name" value="DUF4005 DOMAIN-CONTAINING PROTEIN"/>
    <property type="match status" value="1"/>
</dbReference>
<dbReference type="GeneID" id="111288680"/>
<dbReference type="Proteomes" id="UP000515121">
    <property type="component" value="Unplaced"/>
</dbReference>
<evidence type="ECO:0000313" key="3">
    <source>
        <dbReference type="RefSeq" id="XP_022735401.1"/>
    </source>
</evidence>